<dbReference type="GO" id="GO:0004674">
    <property type="term" value="F:protein serine/threonine kinase activity"/>
    <property type="evidence" value="ECO:0007669"/>
    <property type="project" value="UniProtKB-KW"/>
</dbReference>
<evidence type="ECO:0000256" key="15">
    <source>
        <dbReference type="ARBA" id="ARBA00048679"/>
    </source>
</evidence>
<protein>
    <recommendedName>
        <fullName evidence="23">Protein kinase domain-containing protein</fullName>
    </recommendedName>
</protein>
<dbReference type="Gene3D" id="3.30.200.20">
    <property type="entry name" value="Phosphorylase Kinase, domain 1"/>
    <property type="match status" value="1"/>
</dbReference>
<dbReference type="InterPro" id="IPR001360">
    <property type="entry name" value="Glyco_hydro_1"/>
</dbReference>
<feature type="signal peptide" evidence="18">
    <location>
        <begin position="1"/>
        <end position="22"/>
    </location>
</feature>
<evidence type="ECO:0000256" key="10">
    <source>
        <dbReference type="ARBA" id="ARBA00022840"/>
    </source>
</evidence>
<feature type="domain" description="Gnk2-homologous" evidence="20">
    <location>
        <begin position="519"/>
        <end position="625"/>
    </location>
</feature>
<evidence type="ECO:0000313" key="22">
    <source>
        <dbReference type="Proteomes" id="UP000489600"/>
    </source>
</evidence>
<dbReference type="InterPro" id="IPR000719">
    <property type="entry name" value="Prot_kinase_dom"/>
</dbReference>
<dbReference type="InterPro" id="IPR001245">
    <property type="entry name" value="Ser-Thr/Tyr_kinase_cat_dom"/>
</dbReference>
<accession>A0A565AWJ2</accession>
<evidence type="ECO:0000256" key="6">
    <source>
        <dbReference type="ARBA" id="ARBA00022737"/>
    </source>
</evidence>
<evidence type="ECO:0000256" key="7">
    <source>
        <dbReference type="ARBA" id="ARBA00022741"/>
    </source>
</evidence>
<dbReference type="SUPFAM" id="SSF56112">
    <property type="entry name" value="Protein kinase-like (PK-like)"/>
    <property type="match status" value="1"/>
</dbReference>
<dbReference type="PROSITE" id="PS51473">
    <property type="entry name" value="GNK2"/>
    <property type="match status" value="1"/>
</dbReference>
<dbReference type="PROSITE" id="PS00572">
    <property type="entry name" value="GLYCOSYL_HYDROL_F1_1"/>
    <property type="match status" value="1"/>
</dbReference>
<dbReference type="InterPro" id="IPR038408">
    <property type="entry name" value="GNK2_sf"/>
</dbReference>
<organism evidence="21 22">
    <name type="scientific">Arabis nemorensis</name>
    <dbReference type="NCBI Taxonomy" id="586526"/>
    <lineage>
        <taxon>Eukaryota</taxon>
        <taxon>Viridiplantae</taxon>
        <taxon>Streptophyta</taxon>
        <taxon>Embryophyta</taxon>
        <taxon>Tracheophyta</taxon>
        <taxon>Spermatophyta</taxon>
        <taxon>Magnoliopsida</taxon>
        <taxon>eudicotyledons</taxon>
        <taxon>Gunneridae</taxon>
        <taxon>Pentapetalae</taxon>
        <taxon>rosids</taxon>
        <taxon>malvids</taxon>
        <taxon>Brassicales</taxon>
        <taxon>Brassicaceae</taxon>
        <taxon>Arabideae</taxon>
        <taxon>Arabis</taxon>
    </lineage>
</organism>
<evidence type="ECO:0000259" key="19">
    <source>
        <dbReference type="PROSITE" id="PS50011"/>
    </source>
</evidence>
<feature type="active site" description="Nucleophile" evidence="16">
    <location>
        <position position="419"/>
    </location>
</feature>
<keyword evidence="5 18" id="KW-0732">Signal</keyword>
<comment type="similarity">
    <text evidence="2">Belongs to the glycosyl hydrolase 1 family.</text>
</comment>
<gene>
    <name evidence="21" type="ORF">ANE_LOCUS4221</name>
</gene>
<dbReference type="Pfam" id="PF07714">
    <property type="entry name" value="PK_Tyr_Ser-Thr"/>
    <property type="match status" value="1"/>
</dbReference>
<evidence type="ECO:0000313" key="21">
    <source>
        <dbReference type="EMBL" id="VVA93776.1"/>
    </source>
</evidence>
<dbReference type="PRINTS" id="PR00131">
    <property type="entry name" value="GLHYDRLASE1"/>
</dbReference>
<evidence type="ECO:0000256" key="11">
    <source>
        <dbReference type="ARBA" id="ARBA00023157"/>
    </source>
</evidence>
<dbReference type="Pfam" id="PF01657">
    <property type="entry name" value="Stress-antifung"/>
    <property type="match status" value="1"/>
</dbReference>
<dbReference type="InterPro" id="IPR002902">
    <property type="entry name" value="GNK2"/>
</dbReference>
<evidence type="ECO:0000256" key="16">
    <source>
        <dbReference type="PROSITE-ProRule" id="PRU10055"/>
    </source>
</evidence>
<comment type="caution">
    <text evidence="21">The sequence shown here is derived from an EMBL/GenBank/DDBJ whole genome shotgun (WGS) entry which is preliminary data.</text>
</comment>
<keyword evidence="7" id="KW-0547">Nucleotide-binding</keyword>
<keyword evidence="3" id="KW-0723">Serine/threonine-protein kinase</keyword>
<dbReference type="OrthoDB" id="65569at2759"/>
<reference evidence="21" key="1">
    <citation type="submission" date="2019-07" db="EMBL/GenBank/DDBJ databases">
        <authorList>
            <person name="Dittberner H."/>
        </authorList>
    </citation>
    <scope>NUCLEOTIDE SEQUENCE [LARGE SCALE GENOMIC DNA]</scope>
</reference>
<dbReference type="FunFam" id="3.20.20.80:FF:000020">
    <property type="entry name" value="Beta-glucosidase 12"/>
    <property type="match status" value="1"/>
</dbReference>
<dbReference type="InterPro" id="IPR033132">
    <property type="entry name" value="GH_1_N_CS"/>
</dbReference>
<dbReference type="AlphaFoldDB" id="A0A565AWJ2"/>
<feature type="domain" description="Protein kinase" evidence="19">
    <location>
        <begin position="781"/>
        <end position="873"/>
    </location>
</feature>
<evidence type="ECO:0000256" key="14">
    <source>
        <dbReference type="ARBA" id="ARBA00047899"/>
    </source>
</evidence>
<dbReference type="Gene3D" id="3.30.430.20">
    <property type="entry name" value="Gnk2 domain, C-X8-C-X2-C motif"/>
    <property type="match status" value="2"/>
</dbReference>
<keyword evidence="12" id="KW-0325">Glycoprotein</keyword>
<dbReference type="GO" id="GO:0047782">
    <property type="term" value="F:coniferin beta-glucosidase activity"/>
    <property type="evidence" value="ECO:0007669"/>
    <property type="project" value="UniProtKB-ARBA"/>
</dbReference>
<keyword evidence="10" id="KW-0067">ATP-binding</keyword>
<name>A0A565AWJ2_9BRAS</name>
<dbReference type="PANTHER" id="PTHR10353">
    <property type="entry name" value="GLYCOSYL HYDROLASE"/>
    <property type="match status" value="1"/>
</dbReference>
<evidence type="ECO:0008006" key="23">
    <source>
        <dbReference type="Google" id="ProtNLM"/>
    </source>
</evidence>
<keyword evidence="22" id="KW-1185">Reference proteome</keyword>
<evidence type="ECO:0000256" key="17">
    <source>
        <dbReference type="RuleBase" id="RU004468"/>
    </source>
</evidence>
<evidence type="ECO:0000256" key="8">
    <source>
        <dbReference type="ARBA" id="ARBA00022777"/>
    </source>
</evidence>
<keyword evidence="4" id="KW-0808">Transferase</keyword>
<dbReference type="FunFam" id="3.30.200.20:FF:000195">
    <property type="entry name" value="G-type lectin S-receptor-like serine/threonine-protein kinase"/>
    <property type="match status" value="1"/>
</dbReference>
<dbReference type="Pfam" id="PF00232">
    <property type="entry name" value="Glyco_hydro_1"/>
    <property type="match status" value="1"/>
</dbReference>
<evidence type="ECO:0000256" key="5">
    <source>
        <dbReference type="ARBA" id="ARBA00022729"/>
    </source>
</evidence>
<evidence type="ECO:0000256" key="13">
    <source>
        <dbReference type="ARBA" id="ARBA00023295"/>
    </source>
</evidence>
<dbReference type="Proteomes" id="UP000489600">
    <property type="component" value="Unassembled WGS sequence"/>
</dbReference>
<feature type="chain" id="PRO_5022177967" description="Protein kinase domain-containing protein" evidence="18">
    <location>
        <begin position="23"/>
        <end position="873"/>
    </location>
</feature>
<sequence length="873" mass="99251">METLAIFVFFILFQSLVLNVYGSFLHENSSHNILQDPSPFPSDFLFGTASSAYQYEGAFLTEGKGLNNWDIFTHENPGKIRDENNGDMAVDQYHRFMEDIQLMTSLGVNSYRFSISWSRILPRGRFGGINYSGIKYYNRLIDALISRGIKPFVTLNHLDYPQELENRFQSWLSSEMQNDFEYLADLCFKHFGDRVKHWTTLNEPNQQIILSHLKGKFPPSRCSLPYGNCSQGNSETEPFIAAHNMILAHANAVQIYRTKYQGEQRGIIGIVVQTSWFEPISDSIADKEAAERAQSFYSNWILDPVIYGKYPKEMVNILGSALPRFTRKEGEILKKSRLDFVGINHYTSFFIQDCLLSSCNAGDGASKVEGFALKLDRKGNVSIGELTDVNWQHIHPEGFRKMLNYLKNRYHNIPMIITENGFGDLQKPETTVKDILNDTKRIQYMSGYLDALESAMRDGANVKGYFAWSLLDNFEWLFGYKLRFGLYHVDYTTLKRTPKLSALWYKNYIGENIRRGYPHCANTTCSNAGNFMRGSIYELNLKSLLLNLSTSTDAVYASGFQPAILGQTSDVVYGMFLCEGQVSVDDCRESLPELLLKLAENRKQRSRDSSIVLEMAQKIHSQLAFWFWILRLDIHANRKGTEEIPDDIVLGKSYVMLQCTRDIDVDACGSCLNNLTAEAKDKSQGQVGLQMYGNQKRFERQDHLGVGSSISCSSSCSISCLLFAFFSSRRRSQNVSVLPKSMRGKNQGLDHDVKMIEVEGDDGQQMRYISLHTIVDATNGFSDGNKLGEGGFGPVYKGKLPNGDDVAIKRLSRKSSQGLTEFKNEVSLIIKLQHRNLVKLLGYCFEENERILIYEYMSNKSLDAFLFGMQVHL</sequence>
<dbReference type="PROSITE" id="PS00653">
    <property type="entry name" value="GLYCOSYL_HYDROL_F1_2"/>
    <property type="match status" value="1"/>
</dbReference>
<comment type="catalytic activity">
    <reaction evidence="14">
        <text>L-threonyl-[protein] + ATP = O-phospho-L-threonyl-[protein] + ADP + H(+)</text>
        <dbReference type="Rhea" id="RHEA:46608"/>
        <dbReference type="Rhea" id="RHEA-COMP:11060"/>
        <dbReference type="Rhea" id="RHEA-COMP:11605"/>
        <dbReference type="ChEBI" id="CHEBI:15378"/>
        <dbReference type="ChEBI" id="CHEBI:30013"/>
        <dbReference type="ChEBI" id="CHEBI:30616"/>
        <dbReference type="ChEBI" id="CHEBI:61977"/>
        <dbReference type="ChEBI" id="CHEBI:456216"/>
        <dbReference type="EC" id="2.7.11.1"/>
    </reaction>
</comment>
<evidence type="ECO:0000256" key="4">
    <source>
        <dbReference type="ARBA" id="ARBA00022679"/>
    </source>
</evidence>
<comment type="catalytic activity">
    <reaction evidence="1">
        <text>Hydrolysis of terminal, non-reducing beta-D-glucosyl residues with release of beta-D-glucose.</text>
        <dbReference type="EC" id="3.2.1.21"/>
    </reaction>
</comment>
<evidence type="ECO:0000256" key="18">
    <source>
        <dbReference type="SAM" id="SignalP"/>
    </source>
</evidence>
<dbReference type="PROSITE" id="PS50011">
    <property type="entry name" value="PROTEIN_KINASE_DOM"/>
    <property type="match status" value="1"/>
</dbReference>
<dbReference type="Gene3D" id="3.20.20.80">
    <property type="entry name" value="Glycosidases"/>
    <property type="match status" value="1"/>
</dbReference>
<keyword evidence="13 17" id="KW-0326">Glycosidase</keyword>
<evidence type="ECO:0000256" key="1">
    <source>
        <dbReference type="ARBA" id="ARBA00000448"/>
    </source>
</evidence>
<dbReference type="InterPro" id="IPR017853">
    <property type="entry name" value="GH"/>
</dbReference>
<evidence type="ECO:0000259" key="20">
    <source>
        <dbReference type="PROSITE" id="PS51473"/>
    </source>
</evidence>
<keyword evidence="11" id="KW-1015">Disulfide bond</keyword>
<dbReference type="InterPro" id="IPR011009">
    <property type="entry name" value="Kinase-like_dom_sf"/>
</dbReference>
<keyword evidence="9 17" id="KW-0378">Hydrolase</keyword>
<evidence type="ECO:0000256" key="12">
    <source>
        <dbReference type="ARBA" id="ARBA00023180"/>
    </source>
</evidence>
<dbReference type="InterPro" id="IPR018120">
    <property type="entry name" value="Glyco_hydro_1_AS"/>
</dbReference>
<evidence type="ECO:0000256" key="9">
    <source>
        <dbReference type="ARBA" id="ARBA00022801"/>
    </source>
</evidence>
<evidence type="ECO:0000256" key="2">
    <source>
        <dbReference type="ARBA" id="ARBA00010838"/>
    </source>
</evidence>
<keyword evidence="6" id="KW-0677">Repeat</keyword>
<dbReference type="GO" id="GO:0005975">
    <property type="term" value="P:carbohydrate metabolic process"/>
    <property type="evidence" value="ECO:0007669"/>
    <property type="project" value="InterPro"/>
</dbReference>
<proteinExistence type="inferred from homology"/>
<comment type="catalytic activity">
    <reaction evidence="15">
        <text>L-seryl-[protein] + ATP = O-phospho-L-seryl-[protein] + ADP + H(+)</text>
        <dbReference type="Rhea" id="RHEA:17989"/>
        <dbReference type="Rhea" id="RHEA-COMP:9863"/>
        <dbReference type="Rhea" id="RHEA-COMP:11604"/>
        <dbReference type="ChEBI" id="CHEBI:15378"/>
        <dbReference type="ChEBI" id="CHEBI:29999"/>
        <dbReference type="ChEBI" id="CHEBI:30616"/>
        <dbReference type="ChEBI" id="CHEBI:83421"/>
        <dbReference type="ChEBI" id="CHEBI:456216"/>
        <dbReference type="EC" id="2.7.11.1"/>
    </reaction>
</comment>
<dbReference type="PANTHER" id="PTHR10353:SF312">
    <property type="entry name" value="THIOGLUCOSIDASE"/>
    <property type="match status" value="1"/>
</dbReference>
<dbReference type="SUPFAM" id="SSF51445">
    <property type="entry name" value="(Trans)glycosidases"/>
    <property type="match status" value="1"/>
</dbReference>
<dbReference type="GO" id="GO:0005524">
    <property type="term" value="F:ATP binding"/>
    <property type="evidence" value="ECO:0007669"/>
    <property type="project" value="UniProtKB-KW"/>
</dbReference>
<keyword evidence="8" id="KW-0418">Kinase</keyword>
<evidence type="ECO:0000256" key="3">
    <source>
        <dbReference type="ARBA" id="ARBA00022527"/>
    </source>
</evidence>
<dbReference type="EMBL" id="CABITT030000002">
    <property type="protein sequence ID" value="VVA93776.1"/>
    <property type="molecule type" value="Genomic_DNA"/>
</dbReference>